<dbReference type="STRING" id="376730.SAMN04487906_1685"/>
<gene>
    <name evidence="2" type="ORF">P278_25160</name>
</gene>
<dbReference type="Proteomes" id="UP000018850">
    <property type="component" value="Unassembled WGS sequence"/>
</dbReference>
<accession>W2UKP9</accession>
<protein>
    <recommendedName>
        <fullName evidence="4">DUF4332 domain-containing protein</fullName>
    </recommendedName>
</protein>
<organism evidence="2 3">
    <name type="scientific">Zhouia amylolytica AD3</name>
    <dbReference type="NCBI Taxonomy" id="1286632"/>
    <lineage>
        <taxon>Bacteria</taxon>
        <taxon>Pseudomonadati</taxon>
        <taxon>Bacteroidota</taxon>
        <taxon>Flavobacteriia</taxon>
        <taxon>Flavobacteriales</taxon>
        <taxon>Flavobacteriaceae</taxon>
        <taxon>Zhouia</taxon>
    </lineage>
</organism>
<reference evidence="2 3" key="2">
    <citation type="journal article" date="2016" name="Genome Announc.">
        <title>Draft Genome Sequence of Zhouia amylolytica AD3, Isolated from Tidal Flat Sediment.</title>
        <authorList>
            <person name="Jia B."/>
            <person name="Jin H.M."/>
            <person name="Lee H.J."/>
            <person name="Jeon C.O."/>
        </authorList>
    </citation>
    <scope>NUCLEOTIDE SEQUENCE [LARGE SCALE GENOMIC DNA]</scope>
    <source>
        <strain evidence="2 3">AD3</strain>
    </source>
</reference>
<dbReference type="EMBL" id="AYXY01000023">
    <property type="protein sequence ID" value="ETN94573.1"/>
    <property type="molecule type" value="Genomic_DNA"/>
</dbReference>
<dbReference type="AlphaFoldDB" id="W2UKP9"/>
<dbReference type="eggNOG" id="COG3743">
    <property type="taxonomic scope" value="Bacteria"/>
</dbReference>
<proteinExistence type="predicted"/>
<comment type="caution">
    <text evidence="2">The sequence shown here is derived from an EMBL/GenBank/DDBJ whole genome shotgun (WGS) entry which is preliminary data.</text>
</comment>
<keyword evidence="3" id="KW-1185">Reference proteome</keyword>
<evidence type="ECO:0008006" key="4">
    <source>
        <dbReference type="Google" id="ProtNLM"/>
    </source>
</evidence>
<sequence length="146" mass="16595">MIGKAAAGNNTREIDEWKNKYSALEKDLADCNKKLNSKDQNTLNIIPFDATLAKSIFGKAVKENDLKIVEGIGPKIEQLFKDHGIATWKELSETSVHKCQDILDDGGEAYKIHSPITWPEQARLAYEGKWQRLHEWQDFLKGGRIK</sequence>
<keyword evidence="1" id="KW-0175">Coiled coil</keyword>
<evidence type="ECO:0000313" key="3">
    <source>
        <dbReference type="Proteomes" id="UP000018850"/>
    </source>
</evidence>
<evidence type="ECO:0000313" key="2">
    <source>
        <dbReference type="EMBL" id="ETN94573.1"/>
    </source>
</evidence>
<feature type="coiled-coil region" evidence="1">
    <location>
        <begin position="7"/>
        <end position="41"/>
    </location>
</feature>
<name>W2UKP9_9FLAO</name>
<evidence type="ECO:0000256" key="1">
    <source>
        <dbReference type="SAM" id="Coils"/>
    </source>
</evidence>
<reference evidence="3" key="1">
    <citation type="submission" date="2013-11" db="EMBL/GenBank/DDBJ databases">
        <title>Draft genome sequence from a member of Zhouia, isolated tidal flat.</title>
        <authorList>
            <person name="Jin H."/>
            <person name="Jeon C.O."/>
        </authorList>
    </citation>
    <scope>NUCLEOTIDE SEQUENCE [LARGE SCALE GENOMIC DNA]</scope>
    <source>
        <strain evidence="3">AD3</strain>
    </source>
</reference>